<dbReference type="Pfam" id="PF05050">
    <property type="entry name" value="Methyltransf_21"/>
    <property type="match status" value="1"/>
</dbReference>
<sequence length="261" mass="28594">MVSLPDFRQYALANKMELEAILSEVYGALMAGQSGFLMVDGGAHKGYHTLRMLDLPGCKRVVAVEADPDMASRLESILNRQAAGDPRLRIVRKALQRDPSLTRIAWGSSTSHEGRSSILSGNDQRPTIWHGNTDMAYRETVFVDAATLDQVLISERLPVGFIKLDLEGADLHALFGARDTLAQHRPVVAFENSVHAPQVHGFTIGEVAAYFHGLGYVALDFTGEPMTPDSWFGFFEAFAAPREQVQALSGILKAALSKRNL</sequence>
<dbReference type="AlphaFoldDB" id="A0A5M6ZDU8"/>
<proteinExistence type="predicted"/>
<comment type="caution">
    <text evidence="2">The sequence shown here is derived from an EMBL/GenBank/DDBJ whole genome shotgun (WGS) entry which is preliminary data.</text>
</comment>
<dbReference type="PANTHER" id="PTHR34203:SF15">
    <property type="entry name" value="SLL1173 PROTEIN"/>
    <property type="match status" value="1"/>
</dbReference>
<dbReference type="GO" id="GO:0032259">
    <property type="term" value="P:methylation"/>
    <property type="evidence" value="ECO:0007669"/>
    <property type="project" value="UniProtKB-KW"/>
</dbReference>
<dbReference type="EMBL" id="VWOJ01000003">
    <property type="protein sequence ID" value="KAA5802400.1"/>
    <property type="molecule type" value="Genomic_DNA"/>
</dbReference>
<dbReference type="PANTHER" id="PTHR34203">
    <property type="entry name" value="METHYLTRANSFERASE, FKBM FAMILY PROTEIN"/>
    <property type="match status" value="1"/>
</dbReference>
<keyword evidence="3" id="KW-1185">Reference proteome</keyword>
<evidence type="ECO:0000313" key="2">
    <source>
        <dbReference type="EMBL" id="KAA5802400.1"/>
    </source>
</evidence>
<evidence type="ECO:0000259" key="1">
    <source>
        <dbReference type="Pfam" id="PF05050"/>
    </source>
</evidence>
<keyword evidence="2" id="KW-0808">Transferase</keyword>
<keyword evidence="2" id="KW-0489">Methyltransferase</keyword>
<dbReference type="GO" id="GO:0008168">
    <property type="term" value="F:methyltransferase activity"/>
    <property type="evidence" value="ECO:0007669"/>
    <property type="project" value="UniProtKB-KW"/>
</dbReference>
<dbReference type="Proteomes" id="UP000325122">
    <property type="component" value="Unassembled WGS sequence"/>
</dbReference>
<accession>A0A5M6ZDU8</accession>
<gene>
    <name evidence="2" type="ORF">F1654_11300</name>
</gene>
<evidence type="ECO:0000313" key="3">
    <source>
        <dbReference type="Proteomes" id="UP000325122"/>
    </source>
</evidence>
<dbReference type="InterPro" id="IPR029063">
    <property type="entry name" value="SAM-dependent_MTases_sf"/>
</dbReference>
<dbReference type="InterPro" id="IPR052514">
    <property type="entry name" value="SAM-dependent_MTase"/>
</dbReference>
<feature type="domain" description="Methyltransferase FkbM" evidence="1">
    <location>
        <begin position="40"/>
        <end position="217"/>
    </location>
</feature>
<organism evidence="2 3">
    <name type="scientific">Alkalicaulis satelles</name>
    <dbReference type="NCBI Taxonomy" id="2609175"/>
    <lineage>
        <taxon>Bacteria</taxon>
        <taxon>Pseudomonadati</taxon>
        <taxon>Pseudomonadota</taxon>
        <taxon>Alphaproteobacteria</taxon>
        <taxon>Maricaulales</taxon>
        <taxon>Maricaulaceae</taxon>
        <taxon>Alkalicaulis</taxon>
    </lineage>
</organism>
<dbReference type="InterPro" id="IPR006342">
    <property type="entry name" value="FkbM_mtfrase"/>
</dbReference>
<protein>
    <submittedName>
        <fullName evidence="2">FkbM family methyltransferase</fullName>
    </submittedName>
</protein>
<dbReference type="Gene3D" id="3.40.50.150">
    <property type="entry name" value="Vaccinia Virus protein VP39"/>
    <property type="match status" value="1"/>
</dbReference>
<dbReference type="NCBIfam" id="TIGR01444">
    <property type="entry name" value="fkbM_fam"/>
    <property type="match status" value="1"/>
</dbReference>
<dbReference type="SUPFAM" id="SSF53335">
    <property type="entry name" value="S-adenosyl-L-methionine-dependent methyltransferases"/>
    <property type="match status" value="1"/>
</dbReference>
<dbReference type="RefSeq" id="WP_150023650.1">
    <property type="nucleotide sequence ID" value="NZ_VWOJ01000003.1"/>
</dbReference>
<name>A0A5M6ZDU8_9PROT</name>
<reference evidence="2 3" key="1">
    <citation type="submission" date="2019-09" db="EMBL/GenBank/DDBJ databases">
        <authorList>
            <person name="Kevbrin V."/>
            <person name="Grouzdev D.S."/>
        </authorList>
    </citation>
    <scope>NUCLEOTIDE SEQUENCE [LARGE SCALE GENOMIC DNA]</scope>
    <source>
        <strain evidence="2 3">G-192</strain>
    </source>
</reference>